<feature type="zinc finger region" description="C3H1-type" evidence="7">
    <location>
        <begin position="207"/>
        <end position="235"/>
    </location>
</feature>
<dbReference type="PANTHER" id="PTHR11224">
    <property type="entry name" value="MAKORIN-RELATED"/>
    <property type="match status" value="1"/>
</dbReference>
<comment type="caution">
    <text evidence="11">The sequence shown here is derived from an EMBL/GenBank/DDBJ whole genome shotgun (WGS) entry which is preliminary data.</text>
</comment>
<evidence type="ECO:0000256" key="1">
    <source>
        <dbReference type="ARBA" id="ARBA00000900"/>
    </source>
</evidence>
<accession>A0AAV4JX51</accession>
<dbReference type="Gene3D" id="3.30.40.10">
    <property type="entry name" value="Zinc/RING finger domain, C3HC4 (zinc finger)"/>
    <property type="match status" value="1"/>
</dbReference>
<dbReference type="EMBL" id="BMAT01010407">
    <property type="protein sequence ID" value="GFS26303.1"/>
    <property type="molecule type" value="Genomic_DNA"/>
</dbReference>
<keyword evidence="6 7" id="KW-0862">Zinc</keyword>
<dbReference type="SUPFAM" id="SSF57850">
    <property type="entry name" value="RING/U-box"/>
    <property type="match status" value="1"/>
</dbReference>
<organism evidence="11 12">
    <name type="scientific">Elysia marginata</name>
    <dbReference type="NCBI Taxonomy" id="1093978"/>
    <lineage>
        <taxon>Eukaryota</taxon>
        <taxon>Metazoa</taxon>
        <taxon>Spiralia</taxon>
        <taxon>Lophotrochozoa</taxon>
        <taxon>Mollusca</taxon>
        <taxon>Gastropoda</taxon>
        <taxon>Heterobranchia</taxon>
        <taxon>Euthyneura</taxon>
        <taxon>Panpulmonata</taxon>
        <taxon>Sacoglossa</taxon>
        <taxon>Placobranchoidea</taxon>
        <taxon>Plakobranchidae</taxon>
        <taxon>Elysia</taxon>
    </lineage>
</organism>
<evidence type="ECO:0000256" key="7">
    <source>
        <dbReference type="PROSITE-ProRule" id="PRU00723"/>
    </source>
</evidence>
<dbReference type="PROSITE" id="PS50089">
    <property type="entry name" value="ZF_RING_2"/>
    <property type="match status" value="1"/>
</dbReference>
<evidence type="ECO:0000256" key="6">
    <source>
        <dbReference type="ARBA" id="ARBA00022833"/>
    </source>
</evidence>
<sequence length="273" mass="30626">MADSGQGPEGNFATAATAPVDGTTSRSTQTRNSTTTATHAQPPVREAMPQSTCRFPLRGRCRNGCRCSQFQATIVPSRKPCKYFQRGHCKFGPKCKYSHVQDSAEATQSQRKSDEEHECGICFENVLANNETSEGATTSKFGILENCNHCFCLSCIRKWRTTGGGARAMRKSCPVCRTPSEFIVPSDHWVETPEKKKKFIENFKKVFKSKPCRYFRQGRGVCPDGTECTYLHALPNGTEVEGNDYDYNYGGFDERRFLLELSTSIAEVLQRFF</sequence>
<dbReference type="GO" id="GO:0000209">
    <property type="term" value="P:protein polyubiquitination"/>
    <property type="evidence" value="ECO:0007669"/>
    <property type="project" value="InterPro"/>
</dbReference>
<dbReference type="Pfam" id="PF14608">
    <property type="entry name" value="zf-CCCH_2"/>
    <property type="match status" value="1"/>
</dbReference>
<dbReference type="CDD" id="cd16521">
    <property type="entry name" value="RING-HC_MKRN"/>
    <property type="match status" value="1"/>
</dbReference>
<dbReference type="AlphaFoldDB" id="A0AAV4JX51"/>
<evidence type="ECO:0000256" key="8">
    <source>
        <dbReference type="SAM" id="MobiDB-lite"/>
    </source>
</evidence>
<evidence type="ECO:0000256" key="3">
    <source>
        <dbReference type="ARBA" id="ARBA00022679"/>
    </source>
</evidence>
<dbReference type="GO" id="GO:0008270">
    <property type="term" value="F:zinc ion binding"/>
    <property type="evidence" value="ECO:0007669"/>
    <property type="project" value="UniProtKB-KW"/>
</dbReference>
<name>A0AAV4JX51_9GAST</name>
<protein>
    <recommendedName>
        <fullName evidence="2">RING-type E3 ubiquitin transferase</fullName>
        <ecNumber evidence="2">2.3.2.27</ecNumber>
    </recommendedName>
</protein>
<keyword evidence="12" id="KW-1185">Reference proteome</keyword>
<keyword evidence="5 7" id="KW-0863">Zinc-finger</keyword>
<dbReference type="InterPro" id="IPR017907">
    <property type="entry name" value="Znf_RING_CS"/>
</dbReference>
<dbReference type="SMART" id="SM00184">
    <property type="entry name" value="RING"/>
    <property type="match status" value="1"/>
</dbReference>
<dbReference type="Proteomes" id="UP000762676">
    <property type="component" value="Unassembled WGS sequence"/>
</dbReference>
<feature type="region of interest" description="Disordered" evidence="8">
    <location>
        <begin position="1"/>
        <end position="49"/>
    </location>
</feature>
<dbReference type="InterPro" id="IPR036855">
    <property type="entry name" value="Znf_CCCH_sf"/>
</dbReference>
<feature type="domain" description="RING-type" evidence="9">
    <location>
        <begin position="119"/>
        <end position="177"/>
    </location>
</feature>
<keyword evidence="3" id="KW-0808">Transferase</keyword>
<dbReference type="InterPro" id="IPR018957">
    <property type="entry name" value="Znf_C3HC4_RING-type"/>
</dbReference>
<dbReference type="SUPFAM" id="SSF90229">
    <property type="entry name" value="CCCH zinc finger"/>
    <property type="match status" value="1"/>
</dbReference>
<keyword evidence="4 7" id="KW-0479">Metal-binding</keyword>
<dbReference type="Gene3D" id="4.10.1000.10">
    <property type="entry name" value="Zinc finger, CCCH-type"/>
    <property type="match status" value="1"/>
</dbReference>
<dbReference type="Pfam" id="PF00097">
    <property type="entry name" value="zf-C3HC4"/>
    <property type="match status" value="1"/>
</dbReference>
<dbReference type="InterPro" id="IPR045072">
    <property type="entry name" value="MKRN-like"/>
</dbReference>
<dbReference type="SMART" id="SM00356">
    <property type="entry name" value="ZnF_C3H1"/>
    <property type="match status" value="2"/>
</dbReference>
<evidence type="ECO:0000313" key="12">
    <source>
        <dbReference type="Proteomes" id="UP000762676"/>
    </source>
</evidence>
<evidence type="ECO:0000259" key="10">
    <source>
        <dbReference type="PROSITE" id="PS50103"/>
    </source>
</evidence>
<dbReference type="InterPro" id="IPR000571">
    <property type="entry name" value="Znf_CCCH"/>
</dbReference>
<comment type="catalytic activity">
    <reaction evidence="1">
        <text>S-ubiquitinyl-[E2 ubiquitin-conjugating enzyme]-L-cysteine + [acceptor protein]-L-lysine = [E2 ubiquitin-conjugating enzyme]-L-cysteine + N(6)-ubiquitinyl-[acceptor protein]-L-lysine.</text>
        <dbReference type="EC" id="2.3.2.27"/>
    </reaction>
</comment>
<gene>
    <name evidence="11" type="ORF">ElyMa_005209300</name>
</gene>
<reference evidence="11 12" key="1">
    <citation type="journal article" date="2021" name="Elife">
        <title>Chloroplast acquisition without the gene transfer in kleptoplastic sea slugs, Plakobranchus ocellatus.</title>
        <authorList>
            <person name="Maeda T."/>
            <person name="Takahashi S."/>
            <person name="Yoshida T."/>
            <person name="Shimamura S."/>
            <person name="Takaki Y."/>
            <person name="Nagai Y."/>
            <person name="Toyoda A."/>
            <person name="Suzuki Y."/>
            <person name="Arimoto A."/>
            <person name="Ishii H."/>
            <person name="Satoh N."/>
            <person name="Nishiyama T."/>
            <person name="Hasebe M."/>
            <person name="Maruyama T."/>
            <person name="Minagawa J."/>
            <person name="Obokata J."/>
            <person name="Shigenobu S."/>
        </authorList>
    </citation>
    <scope>NUCLEOTIDE SEQUENCE [LARGE SCALE GENOMIC DNA]</scope>
</reference>
<dbReference type="Pfam" id="PF00642">
    <property type="entry name" value="zf-CCCH"/>
    <property type="match status" value="1"/>
</dbReference>
<evidence type="ECO:0000259" key="9">
    <source>
        <dbReference type="PROSITE" id="PS50089"/>
    </source>
</evidence>
<evidence type="ECO:0000256" key="2">
    <source>
        <dbReference type="ARBA" id="ARBA00012483"/>
    </source>
</evidence>
<evidence type="ECO:0000313" key="11">
    <source>
        <dbReference type="EMBL" id="GFS26303.1"/>
    </source>
</evidence>
<dbReference type="InterPro" id="IPR001841">
    <property type="entry name" value="Znf_RING"/>
</dbReference>
<dbReference type="GO" id="GO:0061630">
    <property type="term" value="F:ubiquitin protein ligase activity"/>
    <property type="evidence" value="ECO:0007669"/>
    <property type="project" value="UniProtKB-EC"/>
</dbReference>
<evidence type="ECO:0000256" key="5">
    <source>
        <dbReference type="ARBA" id="ARBA00022771"/>
    </source>
</evidence>
<dbReference type="InterPro" id="IPR013083">
    <property type="entry name" value="Znf_RING/FYVE/PHD"/>
</dbReference>
<evidence type="ECO:0000256" key="4">
    <source>
        <dbReference type="ARBA" id="ARBA00022723"/>
    </source>
</evidence>
<dbReference type="PANTHER" id="PTHR11224:SF10">
    <property type="entry name" value="IP09428P-RELATED"/>
    <property type="match status" value="1"/>
</dbReference>
<dbReference type="EC" id="2.3.2.27" evidence="2"/>
<dbReference type="PROSITE" id="PS00518">
    <property type="entry name" value="ZF_RING_1"/>
    <property type="match status" value="1"/>
</dbReference>
<feature type="zinc finger region" description="C3H1-type" evidence="7">
    <location>
        <begin position="76"/>
        <end position="102"/>
    </location>
</feature>
<feature type="domain" description="C3H1-type" evidence="10">
    <location>
        <begin position="76"/>
        <end position="102"/>
    </location>
</feature>
<dbReference type="PROSITE" id="PS50103">
    <property type="entry name" value="ZF_C3H1"/>
    <property type="match status" value="2"/>
</dbReference>
<feature type="compositionally biased region" description="Low complexity" evidence="8">
    <location>
        <begin position="23"/>
        <end position="38"/>
    </location>
</feature>
<feature type="domain" description="C3H1-type" evidence="10">
    <location>
        <begin position="207"/>
        <end position="235"/>
    </location>
</feature>
<proteinExistence type="predicted"/>